<dbReference type="EMBL" id="CAJHUC010001411">
    <property type="protein sequence ID" value="CAD7701026.1"/>
    <property type="molecule type" value="Genomic_DNA"/>
</dbReference>
<evidence type="ECO:0000313" key="3">
    <source>
        <dbReference type="Proteomes" id="UP000708148"/>
    </source>
</evidence>
<evidence type="ECO:0000313" key="2">
    <source>
        <dbReference type="EMBL" id="CAD7701026.1"/>
    </source>
</evidence>
<gene>
    <name evidence="2" type="ORF">OSTQU699_LOCUS6386</name>
</gene>
<feature type="non-terminal residue" evidence="2">
    <location>
        <position position="1"/>
    </location>
</feature>
<proteinExistence type="predicted"/>
<feature type="region of interest" description="Disordered" evidence="1">
    <location>
        <begin position="34"/>
        <end position="57"/>
    </location>
</feature>
<comment type="caution">
    <text evidence="2">The sequence shown here is derived from an EMBL/GenBank/DDBJ whole genome shotgun (WGS) entry which is preliminary data.</text>
</comment>
<keyword evidence="3" id="KW-1185">Reference proteome</keyword>
<reference evidence="2" key="1">
    <citation type="submission" date="2020-12" db="EMBL/GenBank/DDBJ databases">
        <authorList>
            <person name="Iha C."/>
        </authorList>
    </citation>
    <scope>NUCLEOTIDE SEQUENCE</scope>
</reference>
<name>A0A8S1J5J6_9CHLO</name>
<feature type="compositionally biased region" description="Basic and acidic residues" evidence="1">
    <location>
        <begin position="34"/>
        <end position="45"/>
    </location>
</feature>
<feature type="non-terminal residue" evidence="2">
    <location>
        <position position="71"/>
    </location>
</feature>
<dbReference type="AlphaFoldDB" id="A0A8S1J5J6"/>
<accession>A0A8S1J5J6</accession>
<dbReference type="Proteomes" id="UP000708148">
    <property type="component" value="Unassembled WGS sequence"/>
</dbReference>
<organism evidence="2 3">
    <name type="scientific">Ostreobium quekettii</name>
    <dbReference type="NCBI Taxonomy" id="121088"/>
    <lineage>
        <taxon>Eukaryota</taxon>
        <taxon>Viridiplantae</taxon>
        <taxon>Chlorophyta</taxon>
        <taxon>core chlorophytes</taxon>
        <taxon>Ulvophyceae</taxon>
        <taxon>TCBD clade</taxon>
        <taxon>Bryopsidales</taxon>
        <taxon>Ostreobineae</taxon>
        <taxon>Ostreobiaceae</taxon>
        <taxon>Ostreobium</taxon>
    </lineage>
</organism>
<sequence>ASFRLTDFEGVDDCPTHSCGHNLCGFRHISTAHERRQDPVARRDNSSGTRASKAFNFMGGTSTRGPCALSC</sequence>
<evidence type="ECO:0000256" key="1">
    <source>
        <dbReference type="SAM" id="MobiDB-lite"/>
    </source>
</evidence>
<protein>
    <submittedName>
        <fullName evidence="2">Uncharacterized protein</fullName>
    </submittedName>
</protein>